<proteinExistence type="predicted"/>
<organism evidence="2 3">
    <name type="scientific">Acinetobacter calcoaceticus</name>
    <dbReference type="NCBI Taxonomy" id="471"/>
    <lineage>
        <taxon>Bacteria</taxon>
        <taxon>Pseudomonadati</taxon>
        <taxon>Pseudomonadota</taxon>
        <taxon>Gammaproteobacteria</taxon>
        <taxon>Moraxellales</taxon>
        <taxon>Moraxellaceae</taxon>
        <taxon>Acinetobacter</taxon>
        <taxon>Acinetobacter calcoaceticus/baumannii complex</taxon>
    </lineage>
</organism>
<gene>
    <name evidence="2" type="ORF">AC2117_01500</name>
</gene>
<evidence type="ECO:0000313" key="2">
    <source>
        <dbReference type="EMBL" id="VAX44318.1"/>
    </source>
</evidence>
<dbReference type="OrthoDB" id="6705079at2"/>
<evidence type="ECO:0000256" key="1">
    <source>
        <dbReference type="SAM" id="MobiDB-lite"/>
    </source>
</evidence>
<sequence>MNTNFLRGSRRYNNSPTGQTNNKSFREFKGKDDERNLYKVRLGFTTYAAPHTLTSVYTIDDSGELTPVSQYTLNTKAWILRNLEEEIKKQRKRELDEIYSKTHIPSPDRKAYKIRRGFLGSR</sequence>
<dbReference type="EMBL" id="LS999521">
    <property type="protein sequence ID" value="VAX44318.1"/>
    <property type="molecule type" value="Genomic_DNA"/>
</dbReference>
<reference evidence="2 3" key="1">
    <citation type="submission" date="2018-08" db="EMBL/GenBank/DDBJ databases">
        <authorList>
            <person name="Gonzaga-Molto A."/>
        </authorList>
    </citation>
    <scope>NUCLEOTIDE SEQUENCE [LARGE SCALE GENOMIC DNA]</scope>
    <source>
        <strain evidence="2">Acinetobacter calcoaceticus str. 2117</strain>
    </source>
</reference>
<name>A0A446ZIL3_ACICA</name>
<protein>
    <submittedName>
        <fullName evidence="2">Uncharacterized protein</fullName>
    </submittedName>
</protein>
<feature type="region of interest" description="Disordered" evidence="1">
    <location>
        <begin position="1"/>
        <end position="27"/>
    </location>
</feature>
<dbReference type="Proteomes" id="UP000294355">
    <property type="component" value="Chromosome"/>
</dbReference>
<accession>A0A446ZIL3</accession>
<evidence type="ECO:0000313" key="3">
    <source>
        <dbReference type="Proteomes" id="UP000294355"/>
    </source>
</evidence>
<dbReference type="RefSeq" id="WP_133973069.1">
    <property type="nucleotide sequence ID" value="NZ_LS999521.1"/>
</dbReference>
<dbReference type="AlphaFoldDB" id="A0A446ZIL3"/>
<feature type="compositionally biased region" description="Polar residues" evidence="1">
    <location>
        <begin position="1"/>
        <end position="23"/>
    </location>
</feature>